<evidence type="ECO:0000256" key="6">
    <source>
        <dbReference type="SAM" id="Phobius"/>
    </source>
</evidence>
<organism evidence="7">
    <name type="scientific">marine sediment metagenome</name>
    <dbReference type="NCBI Taxonomy" id="412755"/>
    <lineage>
        <taxon>unclassified sequences</taxon>
        <taxon>metagenomes</taxon>
        <taxon>ecological metagenomes</taxon>
    </lineage>
</organism>
<feature type="transmembrane region" description="Helical" evidence="6">
    <location>
        <begin position="176"/>
        <end position="199"/>
    </location>
</feature>
<proteinExistence type="predicted"/>
<gene>
    <name evidence="7" type="ORF">S01H4_29992</name>
</gene>
<dbReference type="Pfam" id="PF07690">
    <property type="entry name" value="MFS_1"/>
    <property type="match status" value="1"/>
</dbReference>
<feature type="transmembrane region" description="Helical" evidence="6">
    <location>
        <begin position="86"/>
        <end position="110"/>
    </location>
</feature>
<dbReference type="GO" id="GO:0005886">
    <property type="term" value="C:plasma membrane"/>
    <property type="evidence" value="ECO:0007669"/>
    <property type="project" value="UniProtKB-SubCell"/>
</dbReference>
<comment type="subcellular location">
    <subcellularLocation>
        <location evidence="1">Cell membrane</location>
        <topology evidence="1">Multi-pass membrane protein</topology>
    </subcellularLocation>
</comment>
<feature type="transmembrane region" description="Helical" evidence="6">
    <location>
        <begin position="7"/>
        <end position="27"/>
    </location>
</feature>
<evidence type="ECO:0000256" key="5">
    <source>
        <dbReference type="ARBA" id="ARBA00023136"/>
    </source>
</evidence>
<evidence type="ECO:0000256" key="3">
    <source>
        <dbReference type="ARBA" id="ARBA00022692"/>
    </source>
</evidence>
<dbReference type="GO" id="GO:0022857">
    <property type="term" value="F:transmembrane transporter activity"/>
    <property type="evidence" value="ECO:0007669"/>
    <property type="project" value="InterPro"/>
</dbReference>
<accession>X1BKK0</accession>
<evidence type="ECO:0000313" key="7">
    <source>
        <dbReference type="EMBL" id="GAG84593.1"/>
    </source>
</evidence>
<evidence type="ECO:0000256" key="1">
    <source>
        <dbReference type="ARBA" id="ARBA00004651"/>
    </source>
</evidence>
<evidence type="ECO:0000256" key="4">
    <source>
        <dbReference type="ARBA" id="ARBA00022989"/>
    </source>
</evidence>
<comment type="caution">
    <text evidence="7">The sequence shown here is derived from an EMBL/GenBank/DDBJ whole genome shotgun (WGS) entry which is preliminary data.</text>
</comment>
<protein>
    <recommendedName>
        <fullName evidence="8">Major facilitator superfamily (MFS) profile domain-containing protein</fullName>
    </recommendedName>
</protein>
<dbReference type="PANTHER" id="PTHR23513">
    <property type="entry name" value="INTEGRAL MEMBRANE EFFLUX PROTEIN-RELATED"/>
    <property type="match status" value="1"/>
</dbReference>
<sequence>MNGINYLFSGLVSIVGPILGALLYELFQGDISLILWIDVITFIIAFIPLLITKFPVVERSMIEEKKDSFLFEFKTGVKAIRLIPGLLTLLLLSMLLNFLLMPFNVLLPYYIEVLHEGSAADFAFVMVFFQVGMVVGALITSVKKEWKHKIFTYFGSLIVVMGMLSGYAFAPKGSFLFLGMGNFVVGFLLLIGNTIYMTIIQTTIPNDKMGRVISIDQSMSSLIAPFGALISG</sequence>
<keyword evidence="2" id="KW-1003">Cell membrane</keyword>
<evidence type="ECO:0008006" key="8">
    <source>
        <dbReference type="Google" id="ProtNLM"/>
    </source>
</evidence>
<dbReference type="EMBL" id="BART01015448">
    <property type="protein sequence ID" value="GAG84593.1"/>
    <property type="molecule type" value="Genomic_DNA"/>
</dbReference>
<keyword evidence="3 6" id="KW-0812">Transmembrane</keyword>
<dbReference type="Gene3D" id="1.20.1250.20">
    <property type="entry name" value="MFS general substrate transporter like domains"/>
    <property type="match status" value="1"/>
</dbReference>
<dbReference type="PANTHER" id="PTHR23513:SF6">
    <property type="entry name" value="MAJOR FACILITATOR SUPERFAMILY ASSOCIATED DOMAIN-CONTAINING PROTEIN"/>
    <property type="match status" value="1"/>
</dbReference>
<dbReference type="SUPFAM" id="SSF103473">
    <property type="entry name" value="MFS general substrate transporter"/>
    <property type="match status" value="1"/>
</dbReference>
<keyword evidence="5 6" id="KW-0472">Membrane</keyword>
<reference evidence="7" key="1">
    <citation type="journal article" date="2014" name="Front. Microbiol.">
        <title>High frequency of phylogenetically diverse reductive dehalogenase-homologous genes in deep subseafloor sedimentary metagenomes.</title>
        <authorList>
            <person name="Kawai M."/>
            <person name="Futagami T."/>
            <person name="Toyoda A."/>
            <person name="Takaki Y."/>
            <person name="Nishi S."/>
            <person name="Hori S."/>
            <person name="Arai W."/>
            <person name="Tsubouchi T."/>
            <person name="Morono Y."/>
            <person name="Uchiyama I."/>
            <person name="Ito T."/>
            <person name="Fujiyama A."/>
            <person name="Inagaki F."/>
            <person name="Takami H."/>
        </authorList>
    </citation>
    <scope>NUCLEOTIDE SEQUENCE</scope>
    <source>
        <strain evidence="7">Expedition CK06-06</strain>
    </source>
</reference>
<name>X1BKK0_9ZZZZ</name>
<feature type="transmembrane region" description="Helical" evidence="6">
    <location>
        <begin position="151"/>
        <end position="170"/>
    </location>
</feature>
<feature type="transmembrane region" description="Helical" evidence="6">
    <location>
        <begin position="122"/>
        <end position="139"/>
    </location>
</feature>
<feature type="non-terminal residue" evidence="7">
    <location>
        <position position="232"/>
    </location>
</feature>
<feature type="transmembrane region" description="Helical" evidence="6">
    <location>
        <begin position="33"/>
        <end position="51"/>
    </location>
</feature>
<dbReference type="InterPro" id="IPR036259">
    <property type="entry name" value="MFS_trans_sf"/>
</dbReference>
<keyword evidence="4 6" id="KW-1133">Transmembrane helix</keyword>
<dbReference type="AlphaFoldDB" id="X1BKK0"/>
<dbReference type="InterPro" id="IPR011701">
    <property type="entry name" value="MFS"/>
</dbReference>
<evidence type="ECO:0000256" key="2">
    <source>
        <dbReference type="ARBA" id="ARBA00022475"/>
    </source>
</evidence>